<gene>
    <name evidence="3" type="primary">LOC115221058</name>
</gene>
<reference evidence="3" key="1">
    <citation type="submission" date="2025-08" db="UniProtKB">
        <authorList>
            <consortium name="RefSeq"/>
        </authorList>
    </citation>
    <scope>IDENTIFICATION</scope>
</reference>
<organism evidence="2 3">
    <name type="scientific">Octopus sinensis</name>
    <name type="common">East Asian common octopus</name>
    <dbReference type="NCBI Taxonomy" id="2607531"/>
    <lineage>
        <taxon>Eukaryota</taxon>
        <taxon>Metazoa</taxon>
        <taxon>Spiralia</taxon>
        <taxon>Lophotrochozoa</taxon>
        <taxon>Mollusca</taxon>
        <taxon>Cephalopoda</taxon>
        <taxon>Coleoidea</taxon>
        <taxon>Octopodiformes</taxon>
        <taxon>Octopoda</taxon>
        <taxon>Incirrata</taxon>
        <taxon>Octopodidae</taxon>
        <taxon>Octopus</taxon>
    </lineage>
</organism>
<evidence type="ECO:0000313" key="3">
    <source>
        <dbReference type="RefSeq" id="XP_029647133.1"/>
    </source>
</evidence>
<dbReference type="Gene3D" id="3.60.10.10">
    <property type="entry name" value="Endonuclease/exonuclease/phosphatase"/>
    <property type="match status" value="1"/>
</dbReference>
<dbReference type="Pfam" id="PF03372">
    <property type="entry name" value="Exo_endo_phos"/>
    <property type="match status" value="1"/>
</dbReference>
<dbReference type="InterPro" id="IPR005135">
    <property type="entry name" value="Endo/exonuclease/phosphatase"/>
</dbReference>
<dbReference type="GO" id="GO:0003824">
    <property type="term" value="F:catalytic activity"/>
    <property type="evidence" value="ECO:0007669"/>
    <property type="project" value="InterPro"/>
</dbReference>
<dbReference type="PANTHER" id="PTHR23227">
    <property type="entry name" value="BUCENTAUR RELATED"/>
    <property type="match status" value="1"/>
</dbReference>
<dbReference type="InterPro" id="IPR036691">
    <property type="entry name" value="Endo/exonu/phosph_ase_sf"/>
</dbReference>
<dbReference type="Proteomes" id="UP000515154">
    <property type="component" value="Linkage group LG17"/>
</dbReference>
<keyword evidence="2" id="KW-1185">Reference proteome</keyword>
<feature type="domain" description="Endonuclease/exonuclease/phosphatase" evidence="1">
    <location>
        <begin position="50"/>
        <end position="181"/>
    </location>
</feature>
<dbReference type="InterPro" id="IPR027124">
    <property type="entry name" value="Swc5/CFDP1/2"/>
</dbReference>
<proteinExistence type="predicted"/>
<evidence type="ECO:0000259" key="1">
    <source>
        <dbReference type="Pfam" id="PF03372"/>
    </source>
</evidence>
<dbReference type="AlphaFoldDB" id="A0A6P7T869"/>
<dbReference type="RefSeq" id="XP_029647133.1">
    <property type="nucleotide sequence ID" value="XM_029791273.1"/>
</dbReference>
<evidence type="ECO:0000313" key="2">
    <source>
        <dbReference type="Proteomes" id="UP000515154"/>
    </source>
</evidence>
<protein>
    <submittedName>
        <fullName evidence="3">Craniofacial development protein 2-like</fullName>
    </submittedName>
</protein>
<sequence length="246" mass="27745">MSIGKHSLEPFFQMQNAAVPPPHVISCLPIHSLGVATVNVSTLKGRSGEIVEMLEWRRVDVCCFQEVRWQESSAKFLTGKRHRYKLFWEGNGDGEEGLGILLAEKWVNKVTKVDGVCDRVHKLRLVLQSCTATIISAYAPHPGLLNKQKDPFYDILLQATSKMNYSDLIFVVGDFNRHVGQHPGVFHGVHRSHGIGSRNEEGTRLLEFCYANDLMICNTNFRKPASHKPGDYISQVNYILTRKSNP</sequence>
<dbReference type="KEGG" id="osn:115221058"/>
<dbReference type="PANTHER" id="PTHR23227:SF83">
    <property type="entry name" value="ENDONUCLEASE_EXONUCLEASE_PHOSPHATASE DOMAIN-CONTAINING PROTEIN"/>
    <property type="match status" value="1"/>
</dbReference>
<dbReference type="SUPFAM" id="SSF56219">
    <property type="entry name" value="DNase I-like"/>
    <property type="match status" value="1"/>
</dbReference>
<accession>A0A6P7T869</accession>
<name>A0A6P7T869_9MOLL</name>